<dbReference type="GO" id="GO:0050660">
    <property type="term" value="F:flavin adenine dinucleotide binding"/>
    <property type="evidence" value="ECO:0007669"/>
    <property type="project" value="InterPro"/>
</dbReference>
<sequence>MPHLWVQPCTGALPFVILRSARLSLSSTLPVNAQSPSAISTDRPDMAMYLRGNDGSGSDAVTAHFRAEVIDFLDRELTPEMRMAGRATTGLKSARDACKEWAEKLYHRGWAAPLWPTAFGGAGWNDAQRLYFENACAERDAPIVQSSGVRTIGPLIISEGTPEQQARYLPKILSGDHEWCQGFSEPQAGSDLCALTLRANLDGDYFVLSGSKIWTSFASYATHMFLLARSDQESLGGAGLVFLLVELDRPGISIRPIRFIDGEAETNEVFFDQVRTPVNDRIGDIGDGWSTAKRLMAIARSNNTTTGLIRRALRAALRSVRSVPDPDPALLLRLSDYSMRIDAFEMLENRIGSSDIPINAGAASSMLKLIATELHQAITEVGLDGDPDGDFALAKYFATRAASIYSGTSEIHRNILYRSLV</sequence>
<feature type="domain" description="Acyl-CoA dehydrogenase/oxidase C-terminal" evidence="7">
    <location>
        <begin position="286"/>
        <end position="420"/>
    </location>
</feature>
<evidence type="ECO:0000256" key="4">
    <source>
        <dbReference type="ARBA" id="ARBA00022827"/>
    </source>
</evidence>
<feature type="domain" description="Acyl-CoA oxidase/dehydrogenase middle" evidence="8">
    <location>
        <begin position="180"/>
        <end position="274"/>
    </location>
</feature>
<dbReference type="GO" id="GO:0005886">
    <property type="term" value="C:plasma membrane"/>
    <property type="evidence" value="ECO:0007669"/>
    <property type="project" value="TreeGrafter"/>
</dbReference>
<evidence type="ECO:0000256" key="6">
    <source>
        <dbReference type="RuleBase" id="RU362125"/>
    </source>
</evidence>
<keyword evidence="4 6" id="KW-0274">FAD</keyword>
<comment type="cofactor">
    <cofactor evidence="1 6">
        <name>FAD</name>
        <dbReference type="ChEBI" id="CHEBI:57692"/>
    </cofactor>
</comment>
<evidence type="ECO:0000313" key="11">
    <source>
        <dbReference type="Proteomes" id="UP000001959"/>
    </source>
</evidence>
<evidence type="ECO:0000259" key="9">
    <source>
        <dbReference type="Pfam" id="PF02771"/>
    </source>
</evidence>
<dbReference type="PANTHER" id="PTHR43292">
    <property type="entry name" value="ACYL-COA DEHYDROGENASE"/>
    <property type="match status" value="1"/>
</dbReference>
<dbReference type="InterPro" id="IPR013786">
    <property type="entry name" value="AcylCoA_DH/ox_N"/>
</dbReference>
<dbReference type="AlphaFoldDB" id="Q0C1W2"/>
<dbReference type="Gene3D" id="1.20.140.10">
    <property type="entry name" value="Butyryl-CoA Dehydrogenase, subunit A, domain 3"/>
    <property type="match status" value="1"/>
</dbReference>
<keyword evidence="11" id="KW-1185">Reference proteome</keyword>
<organism evidence="10 11">
    <name type="scientific">Hyphomonas neptunium (strain ATCC 15444)</name>
    <dbReference type="NCBI Taxonomy" id="228405"/>
    <lineage>
        <taxon>Bacteria</taxon>
        <taxon>Pseudomonadati</taxon>
        <taxon>Pseudomonadota</taxon>
        <taxon>Alphaproteobacteria</taxon>
        <taxon>Hyphomonadales</taxon>
        <taxon>Hyphomonadaceae</taxon>
        <taxon>Hyphomonas</taxon>
    </lineage>
</organism>
<dbReference type="EMBL" id="CP000158">
    <property type="protein sequence ID" value="ABI76719.1"/>
    <property type="molecule type" value="Genomic_DNA"/>
</dbReference>
<evidence type="ECO:0000256" key="1">
    <source>
        <dbReference type="ARBA" id="ARBA00001974"/>
    </source>
</evidence>
<dbReference type="InterPro" id="IPR046373">
    <property type="entry name" value="Acyl-CoA_Oxase/DH_mid-dom_sf"/>
</dbReference>
<accession>Q0C1W2</accession>
<dbReference type="InterPro" id="IPR009075">
    <property type="entry name" value="AcylCo_DH/oxidase_C"/>
</dbReference>
<gene>
    <name evidence="10" type="ordered locus">HNE_1570</name>
</gene>
<keyword evidence="5 6" id="KW-0560">Oxidoreductase</keyword>
<protein>
    <submittedName>
        <fullName evidence="10">Acyl-CoA dehydrogenase family protein</fullName>
    </submittedName>
</protein>
<dbReference type="HOGENOM" id="CLU_018204_9_0_5"/>
<evidence type="ECO:0000256" key="2">
    <source>
        <dbReference type="ARBA" id="ARBA00009347"/>
    </source>
</evidence>
<evidence type="ECO:0000259" key="8">
    <source>
        <dbReference type="Pfam" id="PF02770"/>
    </source>
</evidence>
<evidence type="ECO:0000313" key="10">
    <source>
        <dbReference type="EMBL" id="ABI76719.1"/>
    </source>
</evidence>
<name>Q0C1W2_HYPNA</name>
<dbReference type="InterPro" id="IPR006091">
    <property type="entry name" value="Acyl-CoA_Oxase/DH_mid-dom"/>
</dbReference>
<dbReference type="Pfam" id="PF02771">
    <property type="entry name" value="Acyl-CoA_dh_N"/>
    <property type="match status" value="1"/>
</dbReference>
<comment type="similarity">
    <text evidence="2 6">Belongs to the acyl-CoA dehydrogenase family.</text>
</comment>
<evidence type="ECO:0000256" key="5">
    <source>
        <dbReference type="ARBA" id="ARBA00023002"/>
    </source>
</evidence>
<dbReference type="SUPFAM" id="SSF47203">
    <property type="entry name" value="Acyl-CoA dehydrogenase C-terminal domain-like"/>
    <property type="match status" value="1"/>
</dbReference>
<dbReference type="InterPro" id="IPR037069">
    <property type="entry name" value="AcylCoA_DH/ox_N_sf"/>
</dbReference>
<dbReference type="STRING" id="228405.HNE_1570"/>
<dbReference type="SUPFAM" id="SSF56645">
    <property type="entry name" value="Acyl-CoA dehydrogenase NM domain-like"/>
    <property type="match status" value="1"/>
</dbReference>
<evidence type="ECO:0000256" key="3">
    <source>
        <dbReference type="ARBA" id="ARBA00022630"/>
    </source>
</evidence>
<dbReference type="GO" id="GO:0016627">
    <property type="term" value="F:oxidoreductase activity, acting on the CH-CH group of donors"/>
    <property type="evidence" value="ECO:0007669"/>
    <property type="project" value="InterPro"/>
</dbReference>
<feature type="domain" description="Acyl-CoA dehydrogenase/oxidase N-terminal" evidence="9">
    <location>
        <begin position="64"/>
        <end position="176"/>
    </location>
</feature>
<dbReference type="Pfam" id="PF02770">
    <property type="entry name" value="Acyl-CoA_dh_M"/>
    <property type="match status" value="1"/>
</dbReference>
<dbReference type="KEGG" id="hne:HNE_1570"/>
<proteinExistence type="inferred from homology"/>
<dbReference type="PANTHER" id="PTHR43292:SF3">
    <property type="entry name" value="ACYL-COA DEHYDROGENASE FADE29"/>
    <property type="match status" value="1"/>
</dbReference>
<dbReference type="Pfam" id="PF00441">
    <property type="entry name" value="Acyl-CoA_dh_1"/>
    <property type="match status" value="1"/>
</dbReference>
<dbReference type="InterPro" id="IPR009100">
    <property type="entry name" value="AcylCoA_DH/oxidase_NM_dom_sf"/>
</dbReference>
<dbReference type="Gene3D" id="1.10.540.10">
    <property type="entry name" value="Acyl-CoA dehydrogenase/oxidase, N-terminal domain"/>
    <property type="match status" value="1"/>
</dbReference>
<reference evidence="10 11" key="1">
    <citation type="journal article" date="2006" name="J. Bacteriol.">
        <title>Comparative genomic evidence for a close relationship between the dimorphic prosthecate bacteria Hyphomonas neptunium and Caulobacter crescentus.</title>
        <authorList>
            <person name="Badger J.H."/>
            <person name="Hoover T.R."/>
            <person name="Brun Y.V."/>
            <person name="Weiner R.M."/>
            <person name="Laub M.T."/>
            <person name="Alexandre G."/>
            <person name="Mrazek J."/>
            <person name="Ren Q."/>
            <person name="Paulsen I.T."/>
            <person name="Nelson K.E."/>
            <person name="Khouri H.M."/>
            <person name="Radune D."/>
            <person name="Sosa J."/>
            <person name="Dodson R.J."/>
            <person name="Sullivan S.A."/>
            <person name="Rosovitz M.J."/>
            <person name="Madupu R."/>
            <person name="Brinkac L.M."/>
            <person name="Durkin A.S."/>
            <person name="Daugherty S.C."/>
            <person name="Kothari S.P."/>
            <person name="Giglio M.G."/>
            <person name="Zhou L."/>
            <person name="Haft D.H."/>
            <person name="Selengut J.D."/>
            <person name="Davidsen T.M."/>
            <person name="Yang Q."/>
            <person name="Zafar N."/>
            <person name="Ward N.L."/>
        </authorList>
    </citation>
    <scope>NUCLEOTIDE SEQUENCE [LARGE SCALE GENOMIC DNA]</scope>
    <source>
        <strain evidence="10 11">ATCC 15444</strain>
    </source>
</reference>
<dbReference type="InterPro" id="IPR036250">
    <property type="entry name" value="AcylCo_DH-like_C"/>
</dbReference>
<dbReference type="eggNOG" id="COG1960">
    <property type="taxonomic scope" value="Bacteria"/>
</dbReference>
<dbReference type="Proteomes" id="UP000001959">
    <property type="component" value="Chromosome"/>
</dbReference>
<evidence type="ECO:0000259" key="7">
    <source>
        <dbReference type="Pfam" id="PF00441"/>
    </source>
</evidence>
<dbReference type="Gene3D" id="2.40.110.10">
    <property type="entry name" value="Butyryl-CoA Dehydrogenase, subunit A, domain 2"/>
    <property type="match status" value="1"/>
</dbReference>
<dbReference type="InterPro" id="IPR052161">
    <property type="entry name" value="Mycobact_Acyl-CoA_DH"/>
</dbReference>
<keyword evidence="3 6" id="KW-0285">Flavoprotein</keyword>